<reference evidence="1" key="1">
    <citation type="journal article" date="2019" name="bioRxiv">
        <title>The Genome of the Zebra Mussel, Dreissena polymorpha: A Resource for Invasive Species Research.</title>
        <authorList>
            <person name="McCartney M.A."/>
            <person name="Auch B."/>
            <person name="Kono T."/>
            <person name="Mallez S."/>
            <person name="Zhang Y."/>
            <person name="Obille A."/>
            <person name="Becker A."/>
            <person name="Abrahante J.E."/>
            <person name="Garbe J."/>
            <person name="Badalamenti J.P."/>
            <person name="Herman A."/>
            <person name="Mangelson H."/>
            <person name="Liachko I."/>
            <person name="Sullivan S."/>
            <person name="Sone E.D."/>
            <person name="Koren S."/>
            <person name="Silverstein K.A.T."/>
            <person name="Beckman K.B."/>
            <person name="Gohl D.M."/>
        </authorList>
    </citation>
    <scope>NUCLEOTIDE SEQUENCE</scope>
    <source>
        <strain evidence="1">Duluth1</strain>
        <tissue evidence="1">Whole animal</tissue>
    </source>
</reference>
<dbReference type="Proteomes" id="UP000828390">
    <property type="component" value="Unassembled WGS sequence"/>
</dbReference>
<protein>
    <submittedName>
        <fullName evidence="1">Uncharacterized protein</fullName>
    </submittedName>
</protein>
<organism evidence="1 2">
    <name type="scientific">Dreissena polymorpha</name>
    <name type="common">Zebra mussel</name>
    <name type="synonym">Mytilus polymorpha</name>
    <dbReference type="NCBI Taxonomy" id="45954"/>
    <lineage>
        <taxon>Eukaryota</taxon>
        <taxon>Metazoa</taxon>
        <taxon>Spiralia</taxon>
        <taxon>Lophotrochozoa</taxon>
        <taxon>Mollusca</taxon>
        <taxon>Bivalvia</taxon>
        <taxon>Autobranchia</taxon>
        <taxon>Heteroconchia</taxon>
        <taxon>Euheterodonta</taxon>
        <taxon>Imparidentia</taxon>
        <taxon>Neoheterodontei</taxon>
        <taxon>Myida</taxon>
        <taxon>Dreissenoidea</taxon>
        <taxon>Dreissenidae</taxon>
        <taxon>Dreissena</taxon>
    </lineage>
</organism>
<sequence>MLSDGCCLSINEQIQIKVDPGWSEATLSTYETVQAGLKLLCPLIRQCRLV</sequence>
<proteinExistence type="predicted"/>
<keyword evidence="2" id="KW-1185">Reference proteome</keyword>
<dbReference type="AlphaFoldDB" id="A0A9D3YXM6"/>
<comment type="caution">
    <text evidence="1">The sequence shown here is derived from an EMBL/GenBank/DDBJ whole genome shotgun (WGS) entry which is preliminary data.</text>
</comment>
<reference evidence="1" key="2">
    <citation type="submission" date="2020-11" db="EMBL/GenBank/DDBJ databases">
        <authorList>
            <person name="McCartney M.A."/>
            <person name="Auch B."/>
            <person name="Kono T."/>
            <person name="Mallez S."/>
            <person name="Becker A."/>
            <person name="Gohl D.M."/>
            <person name="Silverstein K.A.T."/>
            <person name="Koren S."/>
            <person name="Bechman K.B."/>
            <person name="Herman A."/>
            <person name="Abrahante J.E."/>
            <person name="Garbe J."/>
        </authorList>
    </citation>
    <scope>NUCLEOTIDE SEQUENCE</scope>
    <source>
        <strain evidence="1">Duluth1</strain>
        <tissue evidence="1">Whole animal</tissue>
    </source>
</reference>
<accession>A0A9D3YXM6</accession>
<name>A0A9D3YXM6_DREPO</name>
<gene>
    <name evidence="1" type="ORF">DPMN_067230</name>
</gene>
<evidence type="ECO:0000313" key="2">
    <source>
        <dbReference type="Proteomes" id="UP000828390"/>
    </source>
</evidence>
<evidence type="ECO:0000313" key="1">
    <source>
        <dbReference type="EMBL" id="KAH3707814.1"/>
    </source>
</evidence>
<dbReference type="EMBL" id="JAIWYP010000014">
    <property type="protein sequence ID" value="KAH3707814.1"/>
    <property type="molecule type" value="Genomic_DNA"/>
</dbReference>